<dbReference type="InterPro" id="IPR014001">
    <property type="entry name" value="Helicase_ATP-bd"/>
</dbReference>
<name>A0A9X8JIT9_9GAMM</name>
<dbReference type="SMART" id="SM00487">
    <property type="entry name" value="DEXDc"/>
    <property type="match status" value="1"/>
</dbReference>
<dbReference type="AlphaFoldDB" id="A0A9X8JIT9"/>
<evidence type="ECO:0000256" key="2">
    <source>
        <dbReference type="SAM" id="MobiDB-lite"/>
    </source>
</evidence>
<dbReference type="InterPro" id="IPR006935">
    <property type="entry name" value="Helicase/UvrB_N"/>
</dbReference>
<dbReference type="SUPFAM" id="SSF52540">
    <property type="entry name" value="P-loop containing nucleoside triphosphate hydrolases"/>
    <property type="match status" value="2"/>
</dbReference>
<dbReference type="GO" id="GO:0004386">
    <property type="term" value="F:helicase activity"/>
    <property type="evidence" value="ECO:0007669"/>
    <property type="project" value="UniProtKB-KW"/>
</dbReference>
<dbReference type="GO" id="GO:0006281">
    <property type="term" value="P:DNA repair"/>
    <property type="evidence" value="ECO:0007669"/>
    <property type="project" value="TreeGrafter"/>
</dbReference>
<keyword evidence="5" id="KW-0347">Helicase</keyword>
<sequence>MKLDNWKTITPYSVAKKMRFDASQDDWQYDAQDSSMAARQAEGVAGLWNILSRHALALLADEVGMGKTYQAIGVILHLWQIKPDAKILIMAPNKDICLHWIREYNIFLQRHYRGKNTTICNAKKEPVHEARMFTRLYELENDIRESAGNFYLTTIHSLSGLVPLDKKDNALVNAERYAAQLHANIKASLGEQGFDLIVIDEAHYFRNRDGQSQRAAAAKYFFGEDDERLGQRTLLLSATPNHSSSRNVMDIFSYFTHPESVSPDGDVKTLLKTFAIRRLRKMQGQGITNNKYNYRNERVTAASFVSNPDAELFFALYQKELVNALGAKGENRQFQYGYLEGFESTGTVAREDNDTETENVDEMAKDAFHQAPDSDLLATLTKEFQEIYKRFPDHPKYDTLVKQCVPEKLFDSQDSLYSYKHLVFVRRIPSVREITQRINAKYDELMAKEIIAAWDVQSPDKTLEMWRGYGWSRRYFNQFTQALTEKIPQDDLVDANDVQENRENAEQQLNELKLSSKIADLFVAKTSGVKRTDCTNVSLRFRRPENLFSLFLEPAADYLTAEYHTYYRVAEQLRDSFGDAAQDYRRSQWVERQTPLNSANTKERQYSQPLKTAWGMMFPLLPEHCQQQIKKWHSTNPAIVENLGNYLKTGYVFASPVMIELYCWYTRFSRNNTALDVQERYRHFTDSIADKLPGSLLLRYFINGIETFEAMCEKITDHALTAWTMPWRELTSLSSPAWYASGETDNRQRLILGFNSPFYPNVLVATSVFQEGVNLHLQCNQVHHYGIAWTPGDNEQRVGRVDRLFGRVNHLLKEQGSTELRIHYPYLAQSLDQDQLAAFIQHKRNFETKLDACDFDQFSRDINLKDDIGRWEEALRKPQADLKPVDPYPVSLGRKRTSSKDHNRG</sequence>
<accession>A0A9X8JIT9</accession>
<evidence type="ECO:0000259" key="3">
    <source>
        <dbReference type="PROSITE" id="PS51192"/>
    </source>
</evidence>
<dbReference type="InterPro" id="IPR001650">
    <property type="entry name" value="Helicase_C-like"/>
</dbReference>
<dbReference type="Gene3D" id="3.40.50.300">
    <property type="entry name" value="P-loop containing nucleotide triphosphate hydrolases"/>
    <property type="match status" value="2"/>
</dbReference>
<dbReference type="PROSITE" id="PS51194">
    <property type="entry name" value="HELICASE_CTER"/>
    <property type="match status" value="1"/>
</dbReference>
<dbReference type="OrthoDB" id="9814088at2"/>
<dbReference type="GO" id="GO:0005524">
    <property type="term" value="F:ATP binding"/>
    <property type="evidence" value="ECO:0007669"/>
    <property type="project" value="InterPro"/>
</dbReference>
<keyword evidence="6" id="KW-1185">Reference proteome</keyword>
<keyword evidence="1" id="KW-0378">Hydrolase</keyword>
<organism evidence="5 6">
    <name type="scientific">Pectobacterium zantedeschiae</name>
    <dbReference type="NCBI Taxonomy" id="2034769"/>
    <lineage>
        <taxon>Bacteria</taxon>
        <taxon>Pseudomonadati</taxon>
        <taxon>Pseudomonadota</taxon>
        <taxon>Gammaproteobacteria</taxon>
        <taxon>Enterobacterales</taxon>
        <taxon>Pectobacteriaceae</taxon>
        <taxon>Pectobacterium</taxon>
    </lineage>
</organism>
<evidence type="ECO:0000313" key="5">
    <source>
        <dbReference type="EMBL" id="RYC43638.1"/>
    </source>
</evidence>
<feature type="region of interest" description="Disordered" evidence="2">
    <location>
        <begin position="879"/>
        <end position="905"/>
    </location>
</feature>
<dbReference type="GO" id="GO:0003677">
    <property type="term" value="F:DNA binding"/>
    <property type="evidence" value="ECO:0007669"/>
    <property type="project" value="InterPro"/>
</dbReference>
<dbReference type="GO" id="GO:0016787">
    <property type="term" value="F:hydrolase activity"/>
    <property type="evidence" value="ECO:0007669"/>
    <property type="project" value="UniProtKB-KW"/>
</dbReference>
<dbReference type="RefSeq" id="WP_129711919.1">
    <property type="nucleotide sequence ID" value="NZ_NWTM01000001.1"/>
</dbReference>
<comment type="caution">
    <text evidence="5">The sequence shown here is derived from an EMBL/GenBank/DDBJ whole genome shotgun (WGS) entry which is preliminary data.</text>
</comment>
<keyword evidence="5" id="KW-0067">ATP-binding</keyword>
<gene>
    <name evidence="5" type="ORF">CLR69_00855</name>
</gene>
<dbReference type="Pfam" id="PF04851">
    <property type="entry name" value="ResIII"/>
    <property type="match status" value="1"/>
</dbReference>
<dbReference type="GO" id="GO:0031297">
    <property type="term" value="P:replication fork processing"/>
    <property type="evidence" value="ECO:0007669"/>
    <property type="project" value="TreeGrafter"/>
</dbReference>
<dbReference type="Pfam" id="PF00271">
    <property type="entry name" value="Helicase_C"/>
    <property type="match status" value="1"/>
</dbReference>
<dbReference type="EMBL" id="NWTM01000001">
    <property type="protein sequence ID" value="RYC43638.1"/>
    <property type="molecule type" value="Genomic_DNA"/>
</dbReference>
<evidence type="ECO:0000259" key="4">
    <source>
        <dbReference type="PROSITE" id="PS51194"/>
    </source>
</evidence>
<dbReference type="InterPro" id="IPR027417">
    <property type="entry name" value="P-loop_NTPase"/>
</dbReference>
<protein>
    <submittedName>
        <fullName evidence="5">DEAD/DEAH box helicase</fullName>
    </submittedName>
</protein>
<evidence type="ECO:0000256" key="1">
    <source>
        <dbReference type="ARBA" id="ARBA00022801"/>
    </source>
</evidence>
<dbReference type="Proteomes" id="UP001138460">
    <property type="component" value="Unassembled WGS sequence"/>
</dbReference>
<evidence type="ECO:0000313" key="6">
    <source>
        <dbReference type="Proteomes" id="UP001138460"/>
    </source>
</evidence>
<dbReference type="PROSITE" id="PS51192">
    <property type="entry name" value="HELICASE_ATP_BIND_1"/>
    <property type="match status" value="1"/>
</dbReference>
<keyword evidence="5" id="KW-0547">Nucleotide-binding</keyword>
<dbReference type="SMART" id="SM00490">
    <property type="entry name" value="HELICc"/>
    <property type="match status" value="1"/>
</dbReference>
<feature type="domain" description="Helicase ATP-binding" evidence="3">
    <location>
        <begin position="48"/>
        <end position="258"/>
    </location>
</feature>
<dbReference type="PANTHER" id="PTHR45766">
    <property type="entry name" value="DNA ANNEALING HELICASE AND ENDONUCLEASE ZRANB3 FAMILY MEMBER"/>
    <property type="match status" value="1"/>
</dbReference>
<reference evidence="5 6" key="1">
    <citation type="journal article" date="2018" name="Syst. Appl. Microbiol.">
        <title>Pectobacterium zantedeschiae sp. nov. a new species of a soft rot pathogen isolated from Calla lily (Zantedeschia spp.).</title>
        <authorList>
            <person name="Waleron M."/>
            <person name="Misztak A."/>
            <person name="Waleron M."/>
            <person name="Franczuk M."/>
            <person name="Jonca J."/>
            <person name="Wielgomas B."/>
            <person name="Mikicinski A."/>
            <person name="Popovic T."/>
            <person name="Waleron K."/>
        </authorList>
    </citation>
    <scope>NUCLEOTIDE SEQUENCE [LARGE SCALE GENOMIC DNA]</scope>
    <source>
        <strain evidence="5 6">9M</strain>
    </source>
</reference>
<feature type="domain" description="Helicase C-terminal" evidence="4">
    <location>
        <begin position="684"/>
        <end position="847"/>
    </location>
</feature>
<proteinExistence type="predicted"/>
<dbReference type="PANTHER" id="PTHR45766:SF6">
    <property type="entry name" value="SWI_SNF-RELATED MATRIX-ASSOCIATED ACTIN-DEPENDENT REGULATOR OF CHROMATIN SUBFAMILY A-LIKE PROTEIN 1"/>
    <property type="match status" value="1"/>
</dbReference>